<dbReference type="PANTHER" id="PTHR43081">
    <property type="entry name" value="ADENYLATE CYCLASE, TERMINAL-DIFFERENTIATION SPECIFIC-RELATED"/>
    <property type="match status" value="1"/>
</dbReference>
<feature type="non-terminal residue" evidence="2">
    <location>
        <position position="1"/>
    </location>
</feature>
<feature type="domain" description="Guanylate cyclase" evidence="1">
    <location>
        <begin position="23"/>
        <end position="91"/>
    </location>
</feature>
<accession>A0A699ZJR7</accession>
<keyword evidence="3" id="KW-1185">Reference proteome</keyword>
<dbReference type="InterPro" id="IPR029787">
    <property type="entry name" value="Nucleotide_cyclase"/>
</dbReference>
<dbReference type="PANTHER" id="PTHR43081:SF1">
    <property type="entry name" value="ADENYLATE CYCLASE, TERMINAL-DIFFERENTIATION SPECIFIC"/>
    <property type="match status" value="1"/>
</dbReference>
<dbReference type="Gene3D" id="3.30.70.1230">
    <property type="entry name" value="Nucleotide cyclase"/>
    <property type="match status" value="1"/>
</dbReference>
<reference evidence="2 3" key="1">
    <citation type="submission" date="2020-02" db="EMBL/GenBank/DDBJ databases">
        <title>Draft genome sequence of Haematococcus lacustris strain NIES-144.</title>
        <authorList>
            <person name="Morimoto D."/>
            <person name="Nakagawa S."/>
            <person name="Yoshida T."/>
            <person name="Sawayama S."/>
        </authorList>
    </citation>
    <scope>NUCLEOTIDE SEQUENCE [LARGE SCALE GENOMIC DNA]</scope>
    <source>
        <strain evidence="2 3">NIES-144</strain>
    </source>
</reference>
<dbReference type="GO" id="GO:0035556">
    <property type="term" value="P:intracellular signal transduction"/>
    <property type="evidence" value="ECO:0007669"/>
    <property type="project" value="InterPro"/>
</dbReference>
<dbReference type="AlphaFoldDB" id="A0A699ZJR7"/>
<evidence type="ECO:0000259" key="1">
    <source>
        <dbReference type="Pfam" id="PF00211"/>
    </source>
</evidence>
<protein>
    <submittedName>
        <fullName evidence="2">Guanylate cyclase domain-containing protein</fullName>
    </submittedName>
</protein>
<organism evidence="2 3">
    <name type="scientific">Haematococcus lacustris</name>
    <name type="common">Green alga</name>
    <name type="synonym">Haematococcus pluvialis</name>
    <dbReference type="NCBI Taxonomy" id="44745"/>
    <lineage>
        <taxon>Eukaryota</taxon>
        <taxon>Viridiplantae</taxon>
        <taxon>Chlorophyta</taxon>
        <taxon>core chlorophytes</taxon>
        <taxon>Chlorophyceae</taxon>
        <taxon>CS clade</taxon>
        <taxon>Chlamydomonadales</taxon>
        <taxon>Haematococcaceae</taxon>
        <taxon>Haematococcus</taxon>
    </lineage>
</organism>
<dbReference type="EMBL" id="BLLF01002062">
    <property type="protein sequence ID" value="GFH22541.1"/>
    <property type="molecule type" value="Genomic_DNA"/>
</dbReference>
<name>A0A699ZJR7_HAELA</name>
<gene>
    <name evidence="2" type="ORF">HaLaN_20019</name>
</gene>
<comment type="caution">
    <text evidence="2">The sequence shown here is derived from an EMBL/GenBank/DDBJ whole genome shotgun (WGS) entry which is preliminary data.</text>
</comment>
<evidence type="ECO:0000313" key="3">
    <source>
        <dbReference type="Proteomes" id="UP000485058"/>
    </source>
</evidence>
<feature type="non-terminal residue" evidence="2">
    <location>
        <position position="120"/>
    </location>
</feature>
<dbReference type="InterPro" id="IPR001054">
    <property type="entry name" value="A/G_cyclase"/>
</dbReference>
<evidence type="ECO:0000313" key="2">
    <source>
        <dbReference type="EMBL" id="GFH22541.1"/>
    </source>
</evidence>
<dbReference type="InterPro" id="IPR050697">
    <property type="entry name" value="Adenylyl/Guanylyl_Cyclase_3/4"/>
</dbReference>
<dbReference type="Proteomes" id="UP000485058">
    <property type="component" value="Unassembled WGS sequence"/>
</dbReference>
<dbReference type="GO" id="GO:0009190">
    <property type="term" value="P:cyclic nucleotide biosynthetic process"/>
    <property type="evidence" value="ECO:0007669"/>
    <property type="project" value="InterPro"/>
</dbReference>
<dbReference type="SUPFAM" id="SSF55073">
    <property type="entry name" value="Nucleotide cyclase"/>
    <property type="match status" value="1"/>
</dbReference>
<dbReference type="Pfam" id="PF00211">
    <property type="entry name" value="Guanylate_cyc"/>
    <property type="match status" value="1"/>
</dbReference>
<sequence length="120" mass="13151">HWRRHARLQRSLLGHVLPPAAGDKATLVITDVQGSSKLWEVLPAIVVEASMKLHDNLIRRLAQDHAGYEFGTEGDSFLLCFHTPAAAVRFSAQLQEALLLCTTWPAELQVAGSPGLPLHL</sequence>
<proteinExistence type="predicted"/>